<dbReference type="RefSeq" id="WP_262590601.1">
    <property type="nucleotide sequence ID" value="NZ_JAOQJQ010000001.1"/>
</dbReference>
<keyword evidence="2" id="KW-1003">Cell membrane</keyword>
<dbReference type="EMBL" id="JAOQJQ010000001">
    <property type="protein sequence ID" value="MCU6761119.1"/>
    <property type="molecule type" value="Genomic_DNA"/>
</dbReference>
<dbReference type="PANTHER" id="PTHR33695:SF1">
    <property type="entry name" value="LIPOPROTEIN SIGNAL PEPTIDASE"/>
    <property type="match status" value="1"/>
</dbReference>
<evidence type="ECO:0000256" key="10">
    <source>
        <dbReference type="SAM" id="Phobius"/>
    </source>
</evidence>
<evidence type="ECO:0000256" key="2">
    <source>
        <dbReference type="ARBA" id="ARBA00022475"/>
    </source>
</evidence>
<gene>
    <name evidence="11" type="ORF">OCV88_02055</name>
</gene>
<sequence length="153" mass="17243">MIYIMIAAGICIAEILLKGKAEKELKEGVQRRCRRLPVILEKHHNYGFAGNKMEEKPAAVKWTGTIIMAVVVICFFLLLPVKGRKGLKTGAALLFGGGLSNLTDRFVRGYVVDYFRIRTPFPKVNWFIFNLADFCLFTGAVIVLLASFWKDEV</sequence>
<dbReference type="InterPro" id="IPR001872">
    <property type="entry name" value="Peptidase_A8"/>
</dbReference>
<evidence type="ECO:0000256" key="5">
    <source>
        <dbReference type="ARBA" id="ARBA00022750"/>
    </source>
</evidence>
<evidence type="ECO:0000313" key="12">
    <source>
        <dbReference type="Proteomes" id="UP001652442"/>
    </source>
</evidence>
<evidence type="ECO:0000256" key="7">
    <source>
        <dbReference type="ARBA" id="ARBA00022989"/>
    </source>
</evidence>
<comment type="caution">
    <text evidence="11">The sequence shown here is derived from an EMBL/GenBank/DDBJ whole genome shotgun (WGS) entry which is preliminary data.</text>
</comment>
<evidence type="ECO:0000313" key="11">
    <source>
        <dbReference type="EMBL" id="MCU6761119.1"/>
    </source>
</evidence>
<evidence type="ECO:0000256" key="3">
    <source>
        <dbReference type="ARBA" id="ARBA00022670"/>
    </source>
</evidence>
<feature type="transmembrane region" description="Helical" evidence="10">
    <location>
        <begin position="126"/>
        <end position="149"/>
    </location>
</feature>
<evidence type="ECO:0000256" key="1">
    <source>
        <dbReference type="ARBA" id="ARBA00006139"/>
    </source>
</evidence>
<keyword evidence="12" id="KW-1185">Reference proteome</keyword>
<protein>
    <submittedName>
        <fullName evidence="11">Signal peptidase II</fullName>
    </submittedName>
</protein>
<accession>A0ABT2TG08</accession>
<proteinExistence type="inferred from homology"/>
<dbReference type="PROSITE" id="PS00855">
    <property type="entry name" value="SPASE_II"/>
    <property type="match status" value="1"/>
</dbReference>
<keyword evidence="3" id="KW-0645">Protease</keyword>
<dbReference type="PANTHER" id="PTHR33695">
    <property type="entry name" value="LIPOPROTEIN SIGNAL PEPTIDASE"/>
    <property type="match status" value="1"/>
</dbReference>
<name>A0ABT2TG08_9FIRM</name>
<keyword evidence="4 10" id="KW-0812">Transmembrane</keyword>
<reference evidence="11 12" key="1">
    <citation type="journal article" date="2021" name="ISME Commun">
        <title>Automated analysis of genomic sequences facilitates high-throughput and comprehensive description of bacteria.</title>
        <authorList>
            <person name="Hitch T.C.A."/>
        </authorList>
    </citation>
    <scope>NUCLEOTIDE SEQUENCE [LARGE SCALE GENOMIC DNA]</scope>
    <source>
        <strain evidence="11 12">Sanger_109</strain>
    </source>
</reference>
<evidence type="ECO:0000256" key="8">
    <source>
        <dbReference type="ARBA" id="ARBA00023136"/>
    </source>
</evidence>
<evidence type="ECO:0000256" key="6">
    <source>
        <dbReference type="ARBA" id="ARBA00022801"/>
    </source>
</evidence>
<organism evidence="11 12">
    <name type="scientific">Brotonthovivens ammoniilytica</name>
    <dbReference type="NCBI Taxonomy" id="2981725"/>
    <lineage>
        <taxon>Bacteria</taxon>
        <taxon>Bacillati</taxon>
        <taxon>Bacillota</taxon>
        <taxon>Clostridia</taxon>
        <taxon>Lachnospirales</taxon>
        <taxon>Lachnospiraceae</taxon>
        <taxon>Brotonthovivens</taxon>
    </lineage>
</organism>
<dbReference type="PRINTS" id="PR00781">
    <property type="entry name" value="LIPOSIGPTASE"/>
</dbReference>
<keyword evidence="5" id="KW-0064">Aspartyl protease</keyword>
<evidence type="ECO:0000256" key="9">
    <source>
        <dbReference type="RuleBase" id="RU004181"/>
    </source>
</evidence>
<keyword evidence="7 10" id="KW-1133">Transmembrane helix</keyword>
<feature type="transmembrane region" description="Helical" evidence="10">
    <location>
        <begin position="59"/>
        <end position="79"/>
    </location>
</feature>
<evidence type="ECO:0000256" key="4">
    <source>
        <dbReference type="ARBA" id="ARBA00022692"/>
    </source>
</evidence>
<dbReference type="Proteomes" id="UP001652442">
    <property type="component" value="Unassembled WGS sequence"/>
</dbReference>
<keyword evidence="6" id="KW-0378">Hydrolase</keyword>
<dbReference type="Pfam" id="PF01252">
    <property type="entry name" value="Peptidase_A8"/>
    <property type="match status" value="1"/>
</dbReference>
<comment type="similarity">
    <text evidence="1 9">Belongs to the peptidase A8 family.</text>
</comment>
<keyword evidence="8 10" id="KW-0472">Membrane</keyword>